<dbReference type="PROSITE" id="PS51143">
    <property type="entry name" value="MT_A70"/>
    <property type="match status" value="1"/>
</dbReference>
<protein>
    <submittedName>
        <fullName evidence="1">Uncharacterized protein</fullName>
    </submittedName>
</protein>
<organism evidence="1 2">
    <name type="scientific">Jimgerdemannia flammicorona</name>
    <dbReference type="NCBI Taxonomy" id="994334"/>
    <lineage>
        <taxon>Eukaryota</taxon>
        <taxon>Fungi</taxon>
        <taxon>Fungi incertae sedis</taxon>
        <taxon>Mucoromycota</taxon>
        <taxon>Mucoromycotina</taxon>
        <taxon>Endogonomycetes</taxon>
        <taxon>Endogonales</taxon>
        <taxon>Endogonaceae</taxon>
        <taxon>Jimgerdemannia</taxon>
    </lineage>
</organism>
<keyword evidence="2" id="KW-1185">Reference proteome</keyword>
<dbReference type="GO" id="GO:0032259">
    <property type="term" value="P:methylation"/>
    <property type="evidence" value="ECO:0007669"/>
    <property type="project" value="UniProtKB-KW"/>
</dbReference>
<dbReference type="GO" id="GO:0001734">
    <property type="term" value="F:mRNA m(6)A methyltransferase activity"/>
    <property type="evidence" value="ECO:0007669"/>
    <property type="project" value="UniProtKB-EC"/>
</dbReference>
<accession>A0A433DKX4</accession>
<dbReference type="PANTHER" id="PTHR12829">
    <property type="entry name" value="N6-ADENOSINE-METHYLTRANSFERASE"/>
    <property type="match status" value="1"/>
</dbReference>
<dbReference type="GO" id="GO:0005634">
    <property type="term" value="C:nucleus"/>
    <property type="evidence" value="ECO:0007669"/>
    <property type="project" value="TreeGrafter"/>
</dbReference>
<comment type="caution">
    <text evidence="1">The sequence shown here is derived from an EMBL/GenBank/DDBJ whole genome shotgun (WGS) entry which is preliminary data.</text>
</comment>
<dbReference type="Pfam" id="PF05063">
    <property type="entry name" value="MT-A70"/>
    <property type="match status" value="1"/>
</dbReference>
<dbReference type="EMBL" id="RBNI01000692">
    <property type="protein sequence ID" value="RUP51489.1"/>
    <property type="molecule type" value="Genomic_DNA"/>
</dbReference>
<dbReference type="SUPFAM" id="SSF53335">
    <property type="entry name" value="S-adenosyl-L-methionine-dependent methyltransferases"/>
    <property type="match status" value="1"/>
</dbReference>
<proteinExistence type="predicted"/>
<dbReference type="InterPro" id="IPR029063">
    <property type="entry name" value="SAM-dependent_MTases_sf"/>
</dbReference>
<dbReference type="PANTHER" id="PTHR12829:SF7">
    <property type="entry name" value="N6-ADENOSINE-METHYLTRANSFERASE CATALYTIC SUBUNIT"/>
    <property type="match status" value="1"/>
</dbReference>
<sequence length="447" mass="51184">MGYQPAQEPTYHSVESKEDLGGKGGREICTWEKTVRLGINISQISFVSSLSSLKPAVPNHALSTSRISHKRKASEMSDAYPLPRDIDQLLNAPSFKESQDDNVLADIGDLIEKKTTAERLVVRTWRSKENKFREFCVHSTKAECRKQRKQNHPCLKLHFRPVVRAHTDENLGDCSYLNTCHRMNTCKYVHYELDNEEEEHKVVERKIPTMPVVINPLGKVLPAQWINCDVRSLDFSILGKFPIIMADPPWDIHMDLPYGTMNDDEMKAMGISELQDEGLLFLWVTGRAMELGRECMQIWGSVSFLCVPSPISYDRVDELVWIKINQLQRIIRTGRTGHWLNHSKEHCLVGMKGSPLGFNVGLDCDVLVGEVRETSRKPDEVYGLIDRLSPGMRKLEIFGRPHNIRPGWMTLGNQLDGVRVFEPELVERYNRRYPETPIQMTALPEGY</sequence>
<reference evidence="1 2" key="1">
    <citation type="journal article" date="2018" name="New Phytol.">
        <title>Phylogenomics of Endogonaceae and evolution of mycorrhizas within Mucoromycota.</title>
        <authorList>
            <person name="Chang Y."/>
            <person name="Desiro A."/>
            <person name="Na H."/>
            <person name="Sandor L."/>
            <person name="Lipzen A."/>
            <person name="Clum A."/>
            <person name="Barry K."/>
            <person name="Grigoriev I.V."/>
            <person name="Martin F.M."/>
            <person name="Stajich J.E."/>
            <person name="Smith M.E."/>
            <person name="Bonito G."/>
            <person name="Spatafora J.W."/>
        </authorList>
    </citation>
    <scope>NUCLEOTIDE SEQUENCE [LARGE SCALE GENOMIC DNA]</scope>
    <source>
        <strain evidence="1 2">GMNB39</strain>
    </source>
</reference>
<dbReference type="GO" id="GO:0036396">
    <property type="term" value="C:RNA N6-methyladenosine methyltransferase complex"/>
    <property type="evidence" value="ECO:0007669"/>
    <property type="project" value="TreeGrafter"/>
</dbReference>
<dbReference type="InterPro" id="IPR007757">
    <property type="entry name" value="MT-A70-like"/>
</dbReference>
<evidence type="ECO:0000313" key="1">
    <source>
        <dbReference type="EMBL" id="RUP51489.1"/>
    </source>
</evidence>
<dbReference type="Proteomes" id="UP000268093">
    <property type="component" value="Unassembled WGS sequence"/>
</dbReference>
<evidence type="ECO:0000313" key="2">
    <source>
        <dbReference type="Proteomes" id="UP000268093"/>
    </source>
</evidence>
<dbReference type="OrthoDB" id="10262526at2759"/>
<name>A0A433DKX4_9FUNG</name>
<gene>
    <name evidence="1" type="ORF">BC936DRAFT_147879</name>
</gene>